<accession>A0A821V3F9</accession>
<feature type="region of interest" description="Disordered" evidence="1">
    <location>
        <begin position="2414"/>
        <end position="2475"/>
    </location>
</feature>
<feature type="region of interest" description="Disordered" evidence="1">
    <location>
        <begin position="1255"/>
        <end position="1293"/>
    </location>
</feature>
<organism evidence="2 3">
    <name type="scientific">Pieris macdunnoughi</name>
    <dbReference type="NCBI Taxonomy" id="345717"/>
    <lineage>
        <taxon>Eukaryota</taxon>
        <taxon>Metazoa</taxon>
        <taxon>Ecdysozoa</taxon>
        <taxon>Arthropoda</taxon>
        <taxon>Hexapoda</taxon>
        <taxon>Insecta</taxon>
        <taxon>Pterygota</taxon>
        <taxon>Neoptera</taxon>
        <taxon>Endopterygota</taxon>
        <taxon>Lepidoptera</taxon>
        <taxon>Glossata</taxon>
        <taxon>Ditrysia</taxon>
        <taxon>Papilionoidea</taxon>
        <taxon>Pieridae</taxon>
        <taxon>Pierinae</taxon>
        <taxon>Pieris</taxon>
    </lineage>
</organism>
<keyword evidence="3" id="KW-1185">Reference proteome</keyword>
<gene>
    <name evidence="2" type="ORF">PMACD_LOCUS11329</name>
</gene>
<protein>
    <submittedName>
        <fullName evidence="2">Uncharacterized protein</fullName>
    </submittedName>
</protein>
<feature type="compositionally biased region" description="Basic and acidic residues" evidence="1">
    <location>
        <begin position="2462"/>
        <end position="2475"/>
    </location>
</feature>
<feature type="compositionally biased region" description="Low complexity" evidence="1">
    <location>
        <begin position="1195"/>
        <end position="1208"/>
    </location>
</feature>
<dbReference type="Proteomes" id="UP000663880">
    <property type="component" value="Unassembled WGS sequence"/>
</dbReference>
<feature type="region of interest" description="Disordered" evidence="1">
    <location>
        <begin position="1693"/>
        <end position="1730"/>
    </location>
</feature>
<feature type="compositionally biased region" description="Basic residues" evidence="1">
    <location>
        <begin position="507"/>
        <end position="517"/>
    </location>
</feature>
<dbReference type="OrthoDB" id="7463333at2759"/>
<feature type="compositionally biased region" description="Basic residues" evidence="1">
    <location>
        <begin position="1711"/>
        <end position="1726"/>
    </location>
</feature>
<name>A0A821V3F9_9NEOP</name>
<feature type="region of interest" description="Disordered" evidence="1">
    <location>
        <begin position="1749"/>
        <end position="1768"/>
    </location>
</feature>
<feature type="compositionally biased region" description="Basic residues" evidence="1">
    <location>
        <begin position="420"/>
        <end position="442"/>
    </location>
</feature>
<feature type="region of interest" description="Disordered" evidence="1">
    <location>
        <begin position="1187"/>
        <end position="1239"/>
    </location>
</feature>
<feature type="compositionally biased region" description="Low complexity" evidence="1">
    <location>
        <begin position="671"/>
        <end position="702"/>
    </location>
</feature>
<dbReference type="EMBL" id="CAJOBZ010000037">
    <property type="protein sequence ID" value="CAF4901455.1"/>
    <property type="molecule type" value="Genomic_DNA"/>
</dbReference>
<evidence type="ECO:0000313" key="3">
    <source>
        <dbReference type="Proteomes" id="UP000663880"/>
    </source>
</evidence>
<feature type="region of interest" description="Disordered" evidence="1">
    <location>
        <begin position="550"/>
        <end position="592"/>
    </location>
</feature>
<evidence type="ECO:0000256" key="1">
    <source>
        <dbReference type="SAM" id="MobiDB-lite"/>
    </source>
</evidence>
<feature type="compositionally biased region" description="Polar residues" evidence="1">
    <location>
        <begin position="550"/>
        <end position="575"/>
    </location>
</feature>
<proteinExistence type="predicted"/>
<sequence>MKPPRKSHNTSDSCSCTSCLYRSESDRPSLQRLILKQSKIDRLYYGKYVPLREKKLLDKLVRTRAVYDDIRAQLVSDSTSSLQKNADFKQKTSSNELQKSSAILEIVNLVDKGAALKTPNLSECCSCCSCSSKSHLHQNIQSRKLHHRKHAREHYEREGLRYNMKKRKGVRFWPKHIKSDPCTCTFEYLGFSNKNANLDNNIESSLNIDEEIQPRPRKPSLNIVESKTKIKNIITDGLQKIKDSKTMLQDSLAIRAKESLERVKNIKNQLKPMKKLPEDDFYFLENRKVTILKDAGRTSYEKIKASQTRLKNKILEKGEIADVRARNSINKLKQIKNNMNTNVKGSLEKLSFKKKPKKKLNVLSPEQHTQLAHKIRKDSIVKFKEDLNRKERLLKGWICEEPCIQGTCDPKQCLKKLKLKRTVKDRRRGRRGKSKTHVSKGKRREENNAISSNSSNVRIQTRSRKKASKLQQNIPKENTKKLQIKPALSIKKLQNKEKLAKTQAQGKKNKLLKKHLRVKSSSEREAIPRQVVRIGSSFSFNVEFFKENPRSNIQSSSPNYGKNNNQSSGLTLNSSRKQKSIQKDKNRSQSSLKLLKRELAKKLKHIQKHRQTALQKSESVQCECSNVALADRQNNQNSLLPFECDPSICIPGICDPGNCLKLIQKRLATRSKQSYTSSRKTKSTSSVTTKSKSSKAKQVQSAIIPRRKDVMDKEKLKFRARKANRKPKLSNGNIVRIGSTFSFNIEFQKKSKIPLQNGIENWQGLNTFSIKPKTKELVRDKIPNYLKRDVYRKERNFKRRTSTTGTETDYSGNFKTRNTSTGTKNLQFLSHLLPYECTPGTCFPGECNPYECLERIKKRHNTREVSLGTISPENKSTYSYTKNKSKAAFVQFKPSTKGRKILAKSKIGDRKMGKPNISSTALDSNAKHVVNIGSTFSFNVEFSKSYGKKDIEKDLKPSTNVVNFSTRKKVKERGVEIEKKVGHVDTQIEKVRKAEKSSLVGPMLKRCFCTLNLYKKQKNDLNKRKKLLHANTTYTVNTALLLKQQHSSINLKKMQDFYDDVSGKQSILRLLPCKKYSTKQSLEITSSLSLDVKLIKKSLKDSKNNLQQISAAPSSSYIKKMESLTVYGLSKYLKRCFYTMNMQNDSKFRKLEPYECEPGVCIPGECDPYECQKLIMKRLVKGYSKLSSTDSKPISMSSSQTQKKPSQSHFTSAELKSQHKTKEHYRQSPSNVTKVKGAKQSVRIGSSFSFDVEFNKSRPRRDKPKSLKKSKVNISTSRSGAKSKGTLKTKSAKYKNKTNYTKHDSRENVAQVNTETKHNETNAQDMNRCFCTLKLHKKSKVKTSIGQNQTMPHQQTGILTESRGQNTKGFIRDQHLLPYECEPGICIPGECNPYECLARINRRNLKETGMATITTSTAASSNTIRPKKKLKSRAVKVKEIKSKIQPIRRVTSAGNRKLNKTSVNTNRQAVKIGSTFSFNIDFYKDATHAQKTNKAVKVHTKRSKQRPIQTKSKETKHKGKNISTAFLKSQTKVLQTVQSPHKNMATMVKPFLKRCFCTLQLRNQQNAATESNKIKKKVYRSVMTMTDKRKLDPNECEPGVCIPFNCDPFECEKLIKKRLNQEMNVNMIANPNLLPYECEPNFCIPGKCDPYVCLERIKKRNIKSSEIGIDKKTIGDTQSTSVQNKLTKLQFRHPSIKKSLKSKQTLENTKTQRKSKFSKGVKRSNVSHRTVSDTEIHMKPMQQSQKTLKQKLIQEGKPHSTNQSQTLANSKSIKSEVISNLQRCFCTLSLRKNMTDNDKSQIVKEKEIQTENQWPTKESVTKYVEPTKSTASAVGTFIKKCFCTLKLNTRKVPKSPQVKLKINPHKPRNKLYKLEPYECEPNTCIPGDCDPYECEKRIRKRLLRENAADPMKLKYTSKSTFTPTSRTKNMSRAILAPMLKTNNGHTHRVHGIKSKSSSAKKVAKHKRASDNKPQNKQSVRIGSSFSFDIEFFKDKSGANGDTPYHSKTKDVINRSQSRTTKVNKVQKYTGNNKKIPKIGKAQGTTIRIGKYNASQLAHSQTKSSSTITDPMLKRCFCTLQLQNAAAENNNQNIPRQREQLQTQNKTTHTNVSYNMLSPYECPPFMCIPNQCDPYDCARKLEKLKVRNQGIGTKERRRMHQSVEVKHLPKQKKSQKTQSYKIKKLPTHENEQGIVEIPRFTNYLKKENRQGVKFGSNMSFNIEFYKEFSSPTPVEIRKLKSKENKIYTMSKPLINKHVDSNVINKRKRFADKVVPSIRSDARNTESQVYKNSVDSKGSNTTNILKRCFCTLKLQKNKTASNVPYPQTFEVRRAVVKKYKENPIKETFSKVKCVNIQGVCKNIKTHSQDTQPKHNEMQTILSYKPKKFNKKYSETLVIENNIKTQSNKKRITWTSKKRLTKKQSAHPINVSTKPRSCNISPTQMHQRTYKDQTTQGLKHRQRQARSDDIRSSYSDRRAKVLQSIPKIRTSKSLMLSKRSNTKKSKDIYNNIHIVGNQFEAGDAKGKNLKFGCQCLLKNKNRISTNINETKHKSKESSNKVKRVKLSEIPKEEMVVKKDGPCPYCGQCVKGGIGHICLTKIDSCMQKIKQWSSKQKENAIAALIGKKEMKSKELKPLFNVYLEADGMSIINKEEVTEKVTRLQTKGKKEKTHDKFCTCCLCLAKKGKKGKMKDNIKKEAKKSRKNKRKDEPICVCGSKVCAKDVKREKKLPTKKKEKMPCFCGSPICAEETAMMEAIAEGPASCICQEEYEKRKERDKEDFFNIHRLLSAKYRKEDSERRKKRRRADQRMEESIRGTKNDALLVAGSVFDVAKLGFSGVSDILRIVYRCGRHPKHTWHSMKAMAKDPSLIGKTLKDAYSDSNVGATTRRIGMRISNMGSLEKTKKLLEQNATTNYILHIADKNPKKHLRKRKKPRPKDQVDSNCNLYLSSLRKKKFMWIFNRWPSFYPHCLSFLNVWKQFAEVMTFLLAVVVWSPCIFAMEVCRAVICCTMCTG</sequence>
<feature type="compositionally biased region" description="Polar residues" evidence="1">
    <location>
        <begin position="1759"/>
        <end position="1768"/>
    </location>
</feature>
<feature type="region of interest" description="Disordered" evidence="1">
    <location>
        <begin position="2152"/>
        <end position="2179"/>
    </location>
</feature>
<feature type="region of interest" description="Disordered" evidence="1">
    <location>
        <begin position="420"/>
        <end position="517"/>
    </location>
</feature>
<feature type="compositionally biased region" description="Basic residues" evidence="1">
    <location>
        <begin position="1257"/>
        <end position="1271"/>
    </location>
</feature>
<evidence type="ECO:0000313" key="2">
    <source>
        <dbReference type="EMBL" id="CAF4901455.1"/>
    </source>
</evidence>
<feature type="compositionally biased region" description="Basic residues" evidence="1">
    <location>
        <begin position="2167"/>
        <end position="2179"/>
    </location>
</feature>
<feature type="compositionally biased region" description="Polar residues" evidence="1">
    <location>
        <begin position="2427"/>
        <end position="2454"/>
    </location>
</feature>
<reference evidence="2" key="1">
    <citation type="submission" date="2021-02" db="EMBL/GenBank/DDBJ databases">
        <authorList>
            <person name="Steward A R."/>
        </authorList>
    </citation>
    <scope>NUCLEOTIDE SEQUENCE</scope>
</reference>
<feature type="region of interest" description="Disordered" evidence="1">
    <location>
        <begin position="1943"/>
        <end position="1979"/>
    </location>
</feature>
<feature type="region of interest" description="Disordered" evidence="1">
    <location>
        <begin position="671"/>
        <end position="706"/>
    </location>
</feature>
<comment type="caution">
    <text evidence="2">The sequence shown here is derived from an EMBL/GenBank/DDBJ whole genome shotgun (WGS) entry which is preliminary data.</text>
</comment>